<dbReference type="AlphaFoldDB" id="A0A2K9ENM0"/>
<dbReference type="PANTHER" id="PTHR43725:SF53">
    <property type="entry name" value="UDP-ARABINOSE 4-EPIMERASE 1"/>
    <property type="match status" value="1"/>
</dbReference>
<keyword evidence="7 11" id="KW-0520">NAD</keyword>
<keyword evidence="8" id="KW-0299">Galactose metabolism</keyword>
<comment type="pathway">
    <text evidence="3 11">Carbohydrate metabolism; galactose metabolism.</text>
</comment>
<reference evidence="13 14" key="1">
    <citation type="submission" date="2017-12" db="EMBL/GenBank/DDBJ databases">
        <title>Complete genome sequence of Herbivorax saccincola GGR1, a novel Cellulosome-producing hydrolytic bacterium in a thermophilic biogas plant, established by Illumina and Nanopore MinION sequencing.</title>
        <authorList>
            <person name="Pechtl A."/>
            <person name="Ruckert C."/>
            <person name="Koeck D.E."/>
            <person name="Maus I."/>
            <person name="Winkler A."/>
            <person name="Kalinowski J."/>
            <person name="Puhler A."/>
            <person name="Schwarz W.W."/>
            <person name="Zverlov V.V."/>
            <person name="Schluter A."/>
            <person name="Liebl W."/>
        </authorList>
    </citation>
    <scope>NUCLEOTIDE SEQUENCE [LARGE SCALE GENOMIC DNA]</scope>
    <source>
        <strain evidence="14">SR1</strain>
    </source>
</reference>
<evidence type="ECO:0000313" key="13">
    <source>
        <dbReference type="EMBL" id="AUG58221.1"/>
    </source>
</evidence>
<evidence type="ECO:0000259" key="12">
    <source>
        <dbReference type="Pfam" id="PF01370"/>
    </source>
</evidence>
<feature type="domain" description="NAD-dependent epimerase/dehydratase" evidence="12">
    <location>
        <begin position="3"/>
        <end position="251"/>
    </location>
</feature>
<comment type="similarity">
    <text evidence="4 11">Belongs to the NAD(P)-dependent epimerase/dehydratase family.</text>
</comment>
<evidence type="ECO:0000256" key="2">
    <source>
        <dbReference type="ARBA" id="ARBA00001911"/>
    </source>
</evidence>
<dbReference type="CDD" id="cd05247">
    <property type="entry name" value="UDP_G4E_1_SDR_e"/>
    <property type="match status" value="1"/>
</dbReference>
<accession>A0A2K9ENM0</accession>
<evidence type="ECO:0000256" key="11">
    <source>
        <dbReference type="RuleBase" id="RU366046"/>
    </source>
</evidence>
<dbReference type="InterPro" id="IPR036291">
    <property type="entry name" value="NAD(P)-bd_dom_sf"/>
</dbReference>
<evidence type="ECO:0000256" key="8">
    <source>
        <dbReference type="ARBA" id="ARBA00023144"/>
    </source>
</evidence>
<dbReference type="RefSeq" id="WP_101302512.1">
    <property type="nucleotide sequence ID" value="NZ_CP025197.1"/>
</dbReference>
<dbReference type="NCBIfam" id="TIGR01179">
    <property type="entry name" value="galE"/>
    <property type="match status" value="1"/>
</dbReference>
<evidence type="ECO:0000256" key="7">
    <source>
        <dbReference type="ARBA" id="ARBA00023027"/>
    </source>
</evidence>
<dbReference type="Pfam" id="PF01370">
    <property type="entry name" value="Epimerase"/>
    <property type="match status" value="1"/>
</dbReference>
<dbReference type="EMBL" id="CP025197">
    <property type="protein sequence ID" value="AUG58221.1"/>
    <property type="molecule type" value="Genomic_DNA"/>
</dbReference>
<evidence type="ECO:0000256" key="5">
    <source>
        <dbReference type="ARBA" id="ARBA00013189"/>
    </source>
</evidence>
<dbReference type="InterPro" id="IPR005886">
    <property type="entry name" value="UDP_G4E"/>
</dbReference>
<evidence type="ECO:0000256" key="4">
    <source>
        <dbReference type="ARBA" id="ARBA00007637"/>
    </source>
</evidence>
<organism evidence="13 14">
    <name type="scientific">Acetivibrio saccincola</name>
    <dbReference type="NCBI Taxonomy" id="1677857"/>
    <lineage>
        <taxon>Bacteria</taxon>
        <taxon>Bacillati</taxon>
        <taxon>Bacillota</taxon>
        <taxon>Clostridia</taxon>
        <taxon>Eubacteriales</taxon>
        <taxon>Oscillospiraceae</taxon>
        <taxon>Acetivibrio</taxon>
    </lineage>
</organism>
<protein>
    <recommendedName>
        <fullName evidence="6 11">UDP-glucose 4-epimerase</fullName>
        <ecNumber evidence="5 11">5.1.3.2</ecNumber>
    </recommendedName>
</protein>
<dbReference type="Proteomes" id="UP000233534">
    <property type="component" value="Chromosome"/>
</dbReference>
<evidence type="ECO:0000256" key="1">
    <source>
        <dbReference type="ARBA" id="ARBA00000083"/>
    </source>
</evidence>
<proteinExistence type="inferred from homology"/>
<comment type="subunit">
    <text evidence="11">Homodimer.</text>
</comment>
<comment type="catalytic activity">
    <reaction evidence="1 11">
        <text>UDP-alpha-D-glucose = UDP-alpha-D-galactose</text>
        <dbReference type="Rhea" id="RHEA:22168"/>
        <dbReference type="ChEBI" id="CHEBI:58885"/>
        <dbReference type="ChEBI" id="CHEBI:66914"/>
        <dbReference type="EC" id="5.1.3.2"/>
    </reaction>
</comment>
<evidence type="ECO:0000313" key="14">
    <source>
        <dbReference type="Proteomes" id="UP000233534"/>
    </source>
</evidence>
<evidence type="ECO:0000256" key="9">
    <source>
        <dbReference type="ARBA" id="ARBA00023235"/>
    </source>
</evidence>
<dbReference type="InterPro" id="IPR001509">
    <property type="entry name" value="Epimerase_deHydtase"/>
</dbReference>
<dbReference type="EC" id="5.1.3.2" evidence="5 11"/>
<dbReference type="PANTHER" id="PTHR43725">
    <property type="entry name" value="UDP-GLUCOSE 4-EPIMERASE"/>
    <property type="match status" value="1"/>
</dbReference>
<sequence length="329" mass="36343">MAVLVTGGAGYIGSHTVLELIEKNEEVIVVDNLEKGHKKAVLGGKLIVGDLRDMDFIRSVFKNNNIEAVIHFAAYIEVGESVKDPLKYYNNNVVATLNLLTAMKEAGVDKIVFSSTAATYGEPENIPIQETDKTFPTNPYGETKLAVEKALKWADKAYGIKHIILRYFNASGAHESGKIGEDHNPETHLIPLVIQVALGKRESIKIFGNDYNTPDGTCVRDYIHVSDLAQAHVLALEKLRKDGESDVYNLGNGKGFSVKEVINVVRKVTGHSIKADDSPRRPGDPAVLVASSEKIKRELGWVPKMNDLEKIVETAWNWHKNNINGFDDK</sequence>
<dbReference type="Gene3D" id="3.40.50.720">
    <property type="entry name" value="NAD(P)-binding Rossmann-like Domain"/>
    <property type="match status" value="1"/>
</dbReference>
<dbReference type="KEGG" id="hsc:HVS_11660"/>
<evidence type="ECO:0000256" key="10">
    <source>
        <dbReference type="ARBA" id="ARBA00023277"/>
    </source>
</evidence>
<dbReference type="GO" id="GO:0003978">
    <property type="term" value="F:UDP-glucose 4-epimerase activity"/>
    <property type="evidence" value="ECO:0007669"/>
    <property type="project" value="UniProtKB-UniRule"/>
</dbReference>
<evidence type="ECO:0000256" key="6">
    <source>
        <dbReference type="ARBA" id="ARBA00018569"/>
    </source>
</evidence>
<name>A0A2K9ENM0_9FIRM</name>
<comment type="cofactor">
    <cofactor evidence="2 11">
        <name>NAD(+)</name>
        <dbReference type="ChEBI" id="CHEBI:57540"/>
    </cofactor>
</comment>
<dbReference type="GO" id="GO:0033499">
    <property type="term" value="P:galactose catabolic process via UDP-galactose, Leloir pathway"/>
    <property type="evidence" value="ECO:0007669"/>
    <property type="project" value="TreeGrafter"/>
</dbReference>
<keyword evidence="9 11" id="KW-0413">Isomerase</keyword>
<dbReference type="Gene3D" id="3.90.25.10">
    <property type="entry name" value="UDP-galactose 4-epimerase, domain 1"/>
    <property type="match status" value="1"/>
</dbReference>
<keyword evidence="10 11" id="KW-0119">Carbohydrate metabolism</keyword>
<keyword evidence="14" id="KW-1185">Reference proteome</keyword>
<gene>
    <name evidence="13" type="primary">galE2</name>
    <name evidence="13" type="ORF">HVS_11660</name>
</gene>
<dbReference type="SUPFAM" id="SSF51735">
    <property type="entry name" value="NAD(P)-binding Rossmann-fold domains"/>
    <property type="match status" value="1"/>
</dbReference>
<dbReference type="UniPathway" id="UPA00214"/>
<evidence type="ECO:0000256" key="3">
    <source>
        <dbReference type="ARBA" id="ARBA00004947"/>
    </source>
</evidence>